<feature type="transmembrane region" description="Helical" evidence="9">
    <location>
        <begin position="386"/>
        <end position="405"/>
    </location>
</feature>
<feature type="transmembrane region" description="Helical" evidence="9">
    <location>
        <begin position="95"/>
        <end position="119"/>
    </location>
</feature>
<feature type="transmembrane region" description="Helical" evidence="9">
    <location>
        <begin position="453"/>
        <end position="470"/>
    </location>
</feature>
<evidence type="ECO:0000256" key="3">
    <source>
        <dbReference type="ARBA" id="ARBA00022448"/>
    </source>
</evidence>
<dbReference type="GO" id="GO:0005351">
    <property type="term" value="F:carbohydrate:proton symporter activity"/>
    <property type="evidence" value="ECO:0007669"/>
    <property type="project" value="TreeGrafter"/>
</dbReference>
<dbReference type="Pfam" id="PF00083">
    <property type="entry name" value="Sugar_tr"/>
    <property type="match status" value="1"/>
</dbReference>
<dbReference type="Gene3D" id="1.20.1250.20">
    <property type="entry name" value="MFS general substrate transporter like domains"/>
    <property type="match status" value="1"/>
</dbReference>
<comment type="similarity">
    <text evidence="2 7">Belongs to the major facilitator superfamily. Sugar transporter (TC 2.A.1.1) family.</text>
</comment>
<keyword evidence="11" id="KW-0762">Sugar transport</keyword>
<dbReference type="Proteomes" id="UP000042958">
    <property type="component" value="Unassembled WGS sequence"/>
</dbReference>
<dbReference type="InterPro" id="IPR036259">
    <property type="entry name" value="MFS_trans_sf"/>
</dbReference>
<keyword evidence="6 9" id="KW-0472">Membrane</keyword>
<evidence type="ECO:0000256" key="2">
    <source>
        <dbReference type="ARBA" id="ARBA00010992"/>
    </source>
</evidence>
<feature type="transmembrane region" description="Helical" evidence="9">
    <location>
        <begin position="156"/>
        <end position="178"/>
    </location>
</feature>
<dbReference type="PANTHER" id="PTHR48022">
    <property type="entry name" value="PLASTIDIC GLUCOSE TRANSPORTER 4"/>
    <property type="match status" value="1"/>
</dbReference>
<accession>A0A0F7VHA4</accession>
<feature type="transmembrane region" description="Helical" evidence="9">
    <location>
        <begin position="482"/>
        <end position="503"/>
    </location>
</feature>
<feature type="region of interest" description="Disordered" evidence="8">
    <location>
        <begin position="549"/>
        <end position="572"/>
    </location>
</feature>
<evidence type="ECO:0000256" key="5">
    <source>
        <dbReference type="ARBA" id="ARBA00022989"/>
    </source>
</evidence>
<dbReference type="InterPro" id="IPR005829">
    <property type="entry name" value="Sugar_transporter_CS"/>
</dbReference>
<protein>
    <submittedName>
        <fullName evidence="11">Putative MFS sugar transporter</fullName>
    </submittedName>
</protein>
<dbReference type="GO" id="GO:0016020">
    <property type="term" value="C:membrane"/>
    <property type="evidence" value="ECO:0007669"/>
    <property type="project" value="UniProtKB-SubCell"/>
</dbReference>
<dbReference type="PROSITE" id="PS50850">
    <property type="entry name" value="MFS"/>
    <property type="match status" value="1"/>
</dbReference>
<organism evidence="11 12">
    <name type="scientific">Penicillium brasilianum</name>
    <dbReference type="NCBI Taxonomy" id="104259"/>
    <lineage>
        <taxon>Eukaryota</taxon>
        <taxon>Fungi</taxon>
        <taxon>Dikarya</taxon>
        <taxon>Ascomycota</taxon>
        <taxon>Pezizomycotina</taxon>
        <taxon>Eurotiomycetes</taxon>
        <taxon>Eurotiomycetidae</taxon>
        <taxon>Eurotiales</taxon>
        <taxon>Aspergillaceae</taxon>
        <taxon>Penicillium</taxon>
    </lineage>
</organism>
<keyword evidence="4 9" id="KW-0812">Transmembrane</keyword>
<dbReference type="PANTHER" id="PTHR48022:SF38">
    <property type="entry name" value="MAJOR FACILITATOR SUPERFAMILY (MFS) PROFILE DOMAIN-CONTAINING PROTEIN-RELATED"/>
    <property type="match status" value="1"/>
</dbReference>
<keyword evidence="3 7" id="KW-0813">Transport</keyword>
<dbReference type="OrthoDB" id="6612291at2759"/>
<feature type="domain" description="Major facilitator superfamily (MFS) profile" evidence="10">
    <location>
        <begin position="53"/>
        <end position="507"/>
    </location>
</feature>
<evidence type="ECO:0000256" key="9">
    <source>
        <dbReference type="SAM" id="Phobius"/>
    </source>
</evidence>
<dbReference type="EMBL" id="CDHK01000003">
    <property type="protein sequence ID" value="CEO58687.1"/>
    <property type="molecule type" value="Genomic_DNA"/>
</dbReference>
<evidence type="ECO:0000256" key="6">
    <source>
        <dbReference type="ARBA" id="ARBA00023136"/>
    </source>
</evidence>
<gene>
    <name evidence="11" type="ORF">PMG11_03394</name>
</gene>
<keyword evidence="12" id="KW-1185">Reference proteome</keyword>
<feature type="transmembrane region" description="Helical" evidence="9">
    <location>
        <begin position="417"/>
        <end position="441"/>
    </location>
</feature>
<evidence type="ECO:0000313" key="11">
    <source>
        <dbReference type="EMBL" id="CEO58687.1"/>
    </source>
</evidence>
<evidence type="ECO:0000256" key="8">
    <source>
        <dbReference type="SAM" id="MobiDB-lite"/>
    </source>
</evidence>
<dbReference type="InterPro" id="IPR005828">
    <property type="entry name" value="MFS_sugar_transport-like"/>
</dbReference>
<dbReference type="AlphaFoldDB" id="A0A0F7VHA4"/>
<evidence type="ECO:0000256" key="4">
    <source>
        <dbReference type="ARBA" id="ARBA00022692"/>
    </source>
</evidence>
<dbReference type="InterPro" id="IPR050360">
    <property type="entry name" value="MFS_Sugar_Transporters"/>
</dbReference>
<dbReference type="InterPro" id="IPR003663">
    <property type="entry name" value="Sugar/inositol_transpt"/>
</dbReference>
<dbReference type="NCBIfam" id="TIGR00879">
    <property type="entry name" value="SP"/>
    <property type="match status" value="1"/>
</dbReference>
<evidence type="ECO:0000259" key="10">
    <source>
        <dbReference type="PROSITE" id="PS50850"/>
    </source>
</evidence>
<proteinExistence type="inferred from homology"/>
<dbReference type="PROSITE" id="PS00217">
    <property type="entry name" value="SUGAR_TRANSPORT_2"/>
    <property type="match status" value="1"/>
</dbReference>
<reference evidence="12" key="1">
    <citation type="journal article" date="2015" name="Genome Announc.">
        <title>Draft genome sequence of the fungus Penicillium brasilianum MG11.</title>
        <authorList>
            <person name="Horn F."/>
            <person name="Linde J."/>
            <person name="Mattern D.J."/>
            <person name="Walther G."/>
            <person name="Guthke R."/>
            <person name="Brakhage A.A."/>
            <person name="Valiante V."/>
        </authorList>
    </citation>
    <scope>NUCLEOTIDE SEQUENCE [LARGE SCALE GENOMIC DNA]</scope>
    <source>
        <strain evidence="12">MG11</strain>
    </source>
</reference>
<dbReference type="InterPro" id="IPR020846">
    <property type="entry name" value="MFS_dom"/>
</dbReference>
<evidence type="ECO:0000256" key="1">
    <source>
        <dbReference type="ARBA" id="ARBA00004141"/>
    </source>
</evidence>
<evidence type="ECO:0000256" key="7">
    <source>
        <dbReference type="RuleBase" id="RU003346"/>
    </source>
</evidence>
<feature type="transmembrane region" description="Helical" evidence="9">
    <location>
        <begin position="223"/>
        <end position="244"/>
    </location>
</feature>
<feature type="transmembrane region" description="Helical" evidence="9">
    <location>
        <begin position="317"/>
        <end position="335"/>
    </location>
</feature>
<evidence type="ECO:0000313" key="12">
    <source>
        <dbReference type="Proteomes" id="UP000042958"/>
    </source>
</evidence>
<feature type="transmembrane region" description="Helical" evidence="9">
    <location>
        <begin position="49"/>
        <end position="75"/>
    </location>
</feature>
<feature type="transmembrane region" description="Helical" evidence="9">
    <location>
        <begin position="131"/>
        <end position="150"/>
    </location>
</feature>
<feature type="transmembrane region" description="Helical" evidence="9">
    <location>
        <begin position="190"/>
        <end position="211"/>
    </location>
</feature>
<feature type="transmembrane region" description="Helical" evidence="9">
    <location>
        <begin position="6"/>
        <end position="29"/>
    </location>
</feature>
<dbReference type="FunFam" id="1.20.1250.20:FF:000134">
    <property type="entry name" value="MFS sugar transporter protein"/>
    <property type="match status" value="1"/>
</dbReference>
<name>A0A0F7VHA4_PENBI</name>
<comment type="subcellular location">
    <subcellularLocation>
        <location evidence="1">Membrane</location>
        <topology evidence="1">Multi-pass membrane protein</topology>
    </subcellularLocation>
</comment>
<sequence>MYSQSWSYLVGACSFLWIFLNHCAQRSFFTEGNPIRINMTKFGSQTSTYNRLVTVFVAIGSMTYGYCASIIGSTIGQPGWYSYFNLPAEGEPGYAAITTPAISTANGVFSGGGAVGTLFMMWACDQFGRKVCIQLGAFFAMFGGALQAGANSLDMFQAGRFLCGLGIGILVTVCPMYLSEMSSPLRRGWLVGHHAIFLVFGYMLSGWVGFACYYAENIPAFGWRFPLALQCLPPLVLLAGSPWLPRSPRWLISKGKLDEAQHVLQRLRESPDDPDNLAAKEEFFQTKEQIRLEAEKMTEYGSPWIAVIKKKSYRKRMIIGFLTQWGAEFGGPLIINNYAVLLYTNLGMKDGMPLLLSAIWLTTAGLIYNPLGAWLHDRVNSRRGMYITGFIGIIVTTSCLAAMTAEYAGTTNRVGNGFGILFIYLYLAFQGTFCDTTMYLYVSEIFPTEIRPIGMGFSLFGQFAATLILLETAPMGFNNAGWKYYLVIICWSVVFIPIIYFFFPETARLTLEEIAQSFGEEVAVHLTDATDEEKAQLDEKLAHSSGAMLEPSETLGSPHGKEEAVTNPVSKA</sequence>
<dbReference type="SUPFAM" id="SSF103473">
    <property type="entry name" value="MFS general substrate transporter"/>
    <property type="match status" value="1"/>
</dbReference>
<dbReference type="PRINTS" id="PR00171">
    <property type="entry name" value="SUGRTRNSPORT"/>
</dbReference>
<keyword evidence="5 9" id="KW-1133">Transmembrane helix</keyword>
<feature type="transmembrane region" description="Helical" evidence="9">
    <location>
        <begin position="355"/>
        <end position="374"/>
    </location>
</feature>